<protein>
    <recommendedName>
        <fullName evidence="2">Cell shape-determining protein MreC</fullName>
    </recommendedName>
    <alternativeName>
        <fullName evidence="4">Cell shape protein MreC</fullName>
    </alternativeName>
</protein>
<keyword evidence="5" id="KW-0472">Membrane</keyword>
<dbReference type="InterPro" id="IPR042177">
    <property type="entry name" value="Cell/Rod_1"/>
</dbReference>
<dbReference type="InterPro" id="IPR055342">
    <property type="entry name" value="MreC_beta-barrel_core"/>
</dbReference>
<dbReference type="InterPro" id="IPR007221">
    <property type="entry name" value="MreC"/>
</dbReference>
<evidence type="ECO:0000256" key="5">
    <source>
        <dbReference type="SAM" id="Phobius"/>
    </source>
</evidence>
<dbReference type="GO" id="GO:0005886">
    <property type="term" value="C:plasma membrane"/>
    <property type="evidence" value="ECO:0007669"/>
    <property type="project" value="TreeGrafter"/>
</dbReference>
<accession>A0A3Q9IM39</accession>
<evidence type="ECO:0000313" key="7">
    <source>
        <dbReference type="EMBL" id="AZS28506.1"/>
    </source>
</evidence>
<feature type="transmembrane region" description="Helical" evidence="5">
    <location>
        <begin position="7"/>
        <end position="29"/>
    </location>
</feature>
<dbReference type="PANTHER" id="PTHR34138">
    <property type="entry name" value="CELL SHAPE-DETERMINING PROTEIN MREC"/>
    <property type="match status" value="1"/>
</dbReference>
<evidence type="ECO:0000256" key="4">
    <source>
        <dbReference type="ARBA" id="ARBA00032089"/>
    </source>
</evidence>
<dbReference type="GO" id="GO:0008360">
    <property type="term" value="P:regulation of cell shape"/>
    <property type="evidence" value="ECO:0007669"/>
    <property type="project" value="UniProtKB-KW"/>
</dbReference>
<dbReference type="RefSeq" id="WP_106624622.1">
    <property type="nucleotide sequence ID" value="NZ_CP032819.1"/>
</dbReference>
<sequence>MKEIIKLILKYHFTIIFILLEIVSFSLIIRHNEYQRAIFSESASTLFGNISSTITSIKDYFRLKEINESLAKENILLKNRLEAYEFLQDTIIQRTVVEGSIPVYEYIGAKQVNATYNRTKNYITLNRGRKNGLQKEMAVCTPEGIVGLIQDLSDHFAVVIPLINVDARISAKIKKNNYYGSLQWDGNDYAYSYLNDIPYHVEVNAGDTIVTSGLSKIFPEGIVVGYVESVDKVTANFLKIKVKLAVDFKRINHVYVILNNKKNEQTSLEAINYHE</sequence>
<dbReference type="Gene3D" id="2.40.10.340">
    <property type="entry name" value="Rod shape-determining protein MreC, domain 1"/>
    <property type="match status" value="1"/>
</dbReference>
<dbReference type="EMBL" id="CP032819">
    <property type="protein sequence ID" value="AZS28506.1"/>
    <property type="molecule type" value="Genomic_DNA"/>
</dbReference>
<evidence type="ECO:0000256" key="1">
    <source>
        <dbReference type="ARBA" id="ARBA00009369"/>
    </source>
</evidence>
<feature type="domain" description="Rod shape-determining protein MreC beta-barrel core" evidence="6">
    <location>
        <begin position="114"/>
        <end position="257"/>
    </location>
</feature>
<organism evidence="7 8">
    <name type="scientific">Butyricimonas faecalis</name>
    <dbReference type="NCBI Taxonomy" id="2093856"/>
    <lineage>
        <taxon>Bacteria</taxon>
        <taxon>Pseudomonadati</taxon>
        <taxon>Bacteroidota</taxon>
        <taxon>Bacteroidia</taxon>
        <taxon>Bacteroidales</taxon>
        <taxon>Odoribacteraceae</taxon>
        <taxon>Butyricimonas</taxon>
    </lineage>
</organism>
<evidence type="ECO:0000313" key="8">
    <source>
        <dbReference type="Proteomes" id="UP000270673"/>
    </source>
</evidence>
<evidence type="ECO:0000256" key="3">
    <source>
        <dbReference type="ARBA" id="ARBA00022960"/>
    </source>
</evidence>
<name>A0A3Q9IM39_9BACT</name>
<proteinExistence type="inferred from homology"/>
<comment type="similarity">
    <text evidence="1">Belongs to the MreC family.</text>
</comment>
<evidence type="ECO:0000259" key="6">
    <source>
        <dbReference type="Pfam" id="PF04085"/>
    </source>
</evidence>
<gene>
    <name evidence="7" type="primary">mreC</name>
    <name evidence="7" type="ORF">D8S85_02345</name>
</gene>
<dbReference type="OrthoDB" id="9811827at2"/>
<dbReference type="Proteomes" id="UP000270673">
    <property type="component" value="Chromosome"/>
</dbReference>
<dbReference type="InterPro" id="IPR042175">
    <property type="entry name" value="Cell/Rod_MreC_2"/>
</dbReference>
<evidence type="ECO:0000256" key="2">
    <source>
        <dbReference type="ARBA" id="ARBA00013855"/>
    </source>
</evidence>
<keyword evidence="5" id="KW-1133">Transmembrane helix</keyword>
<keyword evidence="3" id="KW-0133">Cell shape</keyword>
<dbReference type="NCBIfam" id="NF010532">
    <property type="entry name" value="PRK13922.9-3"/>
    <property type="match status" value="1"/>
</dbReference>
<reference evidence="7 8" key="1">
    <citation type="submission" date="2018-10" db="EMBL/GenBank/DDBJ databases">
        <title>Butyricimonas faecalis sp. nov., isolated from human faeces and emended description of the genus Butyricimonas.</title>
        <authorList>
            <person name="Le Roy T."/>
            <person name="Van der Smissen P."/>
            <person name="Paquot A."/>
            <person name="Delzenne N."/>
            <person name="Muccioli G."/>
            <person name="Collet J.-F."/>
            <person name="Cani P.D."/>
        </authorList>
    </citation>
    <scope>NUCLEOTIDE SEQUENCE [LARGE SCALE GENOMIC DNA]</scope>
    <source>
        <strain evidence="7 8">H184</strain>
    </source>
</reference>
<keyword evidence="8" id="KW-1185">Reference proteome</keyword>
<dbReference type="KEGG" id="buy:D8S85_02345"/>
<dbReference type="PANTHER" id="PTHR34138:SF1">
    <property type="entry name" value="CELL SHAPE-DETERMINING PROTEIN MREC"/>
    <property type="match status" value="1"/>
</dbReference>
<keyword evidence="5" id="KW-0812">Transmembrane</keyword>
<dbReference type="Pfam" id="PF04085">
    <property type="entry name" value="MreC"/>
    <property type="match status" value="1"/>
</dbReference>
<dbReference type="AlphaFoldDB" id="A0A3Q9IM39"/>
<dbReference type="Gene3D" id="2.40.10.350">
    <property type="entry name" value="Rod shape-determining protein MreC, domain 2"/>
    <property type="match status" value="1"/>
</dbReference>